<name>A0A8B7NMK2_HYAAZ</name>
<evidence type="ECO:0000313" key="1">
    <source>
        <dbReference type="Proteomes" id="UP000694843"/>
    </source>
</evidence>
<protein>
    <submittedName>
        <fullName evidence="2">Uncharacterized protein LOC108671825</fullName>
    </submittedName>
</protein>
<accession>A0A8B7NMK2</accession>
<dbReference type="Proteomes" id="UP000694843">
    <property type="component" value="Unplaced"/>
</dbReference>
<evidence type="ECO:0000313" key="2">
    <source>
        <dbReference type="RefSeq" id="XP_018014905.1"/>
    </source>
</evidence>
<gene>
    <name evidence="2" type="primary">LOC108671825</name>
</gene>
<dbReference type="RefSeq" id="XP_018014905.1">
    <property type="nucleotide sequence ID" value="XM_018159416.2"/>
</dbReference>
<dbReference type="KEGG" id="hazt:108671825"/>
<dbReference type="InterPro" id="IPR038757">
    <property type="entry name" value="BRAP"/>
</dbReference>
<dbReference type="AlphaFoldDB" id="A0A8B7NMK2"/>
<keyword evidence="1" id="KW-1185">Reference proteome</keyword>
<proteinExistence type="predicted"/>
<dbReference type="OrthoDB" id="10059103at2759"/>
<sequence>MGLGSPITPVDTKSCSSSEASLLHNINEELIELYKYLEKHQVSGTEAQRLLDPLKVAVEGKDKRKLSTVRLLQVSNLVRNAALCAALVLIATTLWQAPLPSKLMLVAVRHIQMLVLPYWDWSRLYFAECLISNPFYTRPALTLADCSVCESEEALAMLSNVPVNVATDEFLRDDRPFVVTDAMTDWHVMNTDDFWFDNITELYRSEPLQHLLPCELSTNLRAPAGDLQSFLQRIHLSDSWYGHWENCDRKAAKALRNLYQRPYFMPDMVDFSDANWVLMSSDYRAKVYKEVRFQSEVLWLAVLRGWLHVRVSPQLPCNELCPELTTALMEGHVLVVTSRLWRLEYIPGEQTDNLAIAVGGFWN</sequence>
<dbReference type="GeneID" id="108671825"/>
<organism evidence="1 2">
    <name type="scientific">Hyalella azteca</name>
    <name type="common">Amphipod</name>
    <dbReference type="NCBI Taxonomy" id="294128"/>
    <lineage>
        <taxon>Eukaryota</taxon>
        <taxon>Metazoa</taxon>
        <taxon>Ecdysozoa</taxon>
        <taxon>Arthropoda</taxon>
        <taxon>Crustacea</taxon>
        <taxon>Multicrustacea</taxon>
        <taxon>Malacostraca</taxon>
        <taxon>Eumalacostraca</taxon>
        <taxon>Peracarida</taxon>
        <taxon>Amphipoda</taxon>
        <taxon>Senticaudata</taxon>
        <taxon>Talitrida</taxon>
        <taxon>Talitroidea</taxon>
        <taxon>Hyalellidae</taxon>
        <taxon>Hyalella</taxon>
    </lineage>
</organism>
<dbReference type="Gene3D" id="2.60.120.650">
    <property type="entry name" value="Cupin"/>
    <property type="match status" value="1"/>
</dbReference>
<dbReference type="PANTHER" id="PTHR35259">
    <property type="entry name" value="BOMBESIN RECEPTOR-ACTIVATED PROTEIN C6ORF89"/>
    <property type="match status" value="1"/>
</dbReference>
<reference evidence="2" key="1">
    <citation type="submission" date="2025-08" db="UniProtKB">
        <authorList>
            <consortium name="RefSeq"/>
        </authorList>
    </citation>
    <scope>IDENTIFICATION</scope>
    <source>
        <tissue evidence="2">Whole organism</tissue>
    </source>
</reference>
<dbReference type="PANTHER" id="PTHR35259:SF2">
    <property type="match status" value="1"/>
</dbReference>
<dbReference type="OMA" id="ETLWENC"/>